<comment type="caution">
    <text evidence="1">The sequence shown here is derived from an EMBL/GenBank/DDBJ whole genome shotgun (WGS) entry which is preliminary data.</text>
</comment>
<protein>
    <submittedName>
        <fullName evidence="1">Uncharacterized protein</fullName>
    </submittedName>
</protein>
<dbReference type="Proteomes" id="UP000885283">
    <property type="component" value="Unassembled WGS sequence"/>
</dbReference>
<evidence type="ECO:0000313" key="1">
    <source>
        <dbReference type="EMBL" id="MIK94907.1"/>
    </source>
</evidence>
<proteinExistence type="predicted"/>
<gene>
    <name evidence="1" type="ORF">KO51_26410</name>
</gene>
<dbReference type="EMBL" id="RSMR01000053">
    <property type="protein sequence ID" value="MIK94907.1"/>
    <property type="molecule type" value="Genomic_DNA"/>
</dbReference>
<accession>A0A3R0C5R4</accession>
<name>A0A3R0C5R4_SALER</name>
<reference evidence="1" key="1">
    <citation type="submission" date="2018-08" db="EMBL/GenBank/DDBJ databases">
        <authorList>
            <consortium name="GenomeTrakr network: Whole genome sequencing for foodborne pathogen traceback"/>
        </authorList>
    </citation>
    <scope>NUCLEOTIDE SEQUENCE [LARGE SCALE GENOMIC DNA]</scope>
    <source>
        <strain evidence="1">FLUFL-1338</strain>
    </source>
</reference>
<organism evidence="1">
    <name type="scientific">Salmonella enterica</name>
    <name type="common">Salmonella choleraesuis</name>
    <dbReference type="NCBI Taxonomy" id="28901"/>
    <lineage>
        <taxon>Bacteria</taxon>
        <taxon>Pseudomonadati</taxon>
        <taxon>Pseudomonadota</taxon>
        <taxon>Gammaproteobacteria</taxon>
        <taxon>Enterobacterales</taxon>
        <taxon>Enterobacteriaceae</taxon>
        <taxon>Salmonella</taxon>
    </lineage>
</organism>
<sequence>MPFISLNITSDLSKYDDQLIDFIDNELSQMSGFNTSLCKYRIIFTKEKIINNVQNRKLINSSSIRCDFMTFKDRKPDVLKCMVDSCSSGIKKFIDYNKLSCLYSVTIIFIDRKFTMSE</sequence>
<dbReference type="AlphaFoldDB" id="A0A3R0C5R4"/>